<organism evidence="8">
    <name type="scientific">Salmonella enterica</name>
    <name type="common">Salmonella choleraesuis</name>
    <dbReference type="NCBI Taxonomy" id="28901"/>
    <lineage>
        <taxon>Bacteria</taxon>
        <taxon>Pseudomonadati</taxon>
        <taxon>Pseudomonadota</taxon>
        <taxon>Gammaproteobacteria</taxon>
        <taxon>Enterobacterales</taxon>
        <taxon>Enterobacteriaceae</taxon>
        <taxon>Salmonella</taxon>
    </lineage>
</organism>
<comment type="similarity">
    <text evidence="2">Belongs to the outer membrane factor (OMF) (TC 1.B.17) family.</text>
</comment>
<keyword evidence="6" id="KW-0472">Membrane</keyword>
<evidence type="ECO:0000256" key="6">
    <source>
        <dbReference type="ARBA" id="ARBA00023136"/>
    </source>
</evidence>
<dbReference type="Gene3D" id="1.20.1600.10">
    <property type="entry name" value="Outer membrane efflux proteins (OEP)"/>
    <property type="match status" value="1"/>
</dbReference>
<dbReference type="InterPro" id="IPR051906">
    <property type="entry name" value="TolC-like"/>
</dbReference>
<dbReference type="GO" id="GO:1990281">
    <property type="term" value="C:efflux pump complex"/>
    <property type="evidence" value="ECO:0007669"/>
    <property type="project" value="TreeGrafter"/>
</dbReference>
<evidence type="ECO:0000256" key="4">
    <source>
        <dbReference type="ARBA" id="ARBA00022452"/>
    </source>
</evidence>
<evidence type="ECO:0000313" key="8">
    <source>
        <dbReference type="EMBL" id="EBP4586391.1"/>
    </source>
</evidence>
<evidence type="ECO:0000256" key="2">
    <source>
        <dbReference type="ARBA" id="ARBA00007613"/>
    </source>
</evidence>
<gene>
    <name evidence="8" type="ORF">VH79_25060</name>
</gene>
<dbReference type="Pfam" id="PF02321">
    <property type="entry name" value="OEP"/>
    <property type="match status" value="2"/>
</dbReference>
<name>A0A5U3ISV9_SALER</name>
<accession>A0A5U3ISV9</accession>
<proteinExistence type="inferred from homology"/>
<dbReference type="PANTHER" id="PTHR30026">
    <property type="entry name" value="OUTER MEMBRANE PROTEIN TOLC"/>
    <property type="match status" value="1"/>
</dbReference>
<dbReference type="GO" id="GO:0015562">
    <property type="term" value="F:efflux transmembrane transporter activity"/>
    <property type="evidence" value="ECO:0007669"/>
    <property type="project" value="InterPro"/>
</dbReference>
<evidence type="ECO:0000256" key="1">
    <source>
        <dbReference type="ARBA" id="ARBA00004442"/>
    </source>
</evidence>
<dbReference type="PANTHER" id="PTHR30026:SF20">
    <property type="entry name" value="OUTER MEMBRANE PROTEIN TOLC"/>
    <property type="match status" value="1"/>
</dbReference>
<dbReference type="InterPro" id="IPR003423">
    <property type="entry name" value="OMP_efflux"/>
</dbReference>
<evidence type="ECO:0000256" key="5">
    <source>
        <dbReference type="ARBA" id="ARBA00022692"/>
    </source>
</evidence>
<keyword evidence="4" id="KW-1134">Transmembrane beta strand</keyword>
<keyword evidence="3" id="KW-0813">Transport</keyword>
<dbReference type="Proteomes" id="UP000839610">
    <property type="component" value="Unassembled WGS sequence"/>
</dbReference>
<dbReference type="AlphaFoldDB" id="A0A5U3ISV9"/>
<reference evidence="8" key="1">
    <citation type="submission" date="2018-07" db="EMBL/GenBank/DDBJ databases">
        <authorList>
            <consortium name="GenomeTrakr network: Whole genome sequencing for foodborne pathogen traceback"/>
        </authorList>
    </citation>
    <scope>NUCLEOTIDE SEQUENCE [LARGE SCALE GENOMIC DNA]</scope>
    <source>
        <strain evidence="8">FDA00008842</strain>
    </source>
</reference>
<keyword evidence="5" id="KW-0812">Transmembrane</keyword>
<dbReference type="GO" id="GO:0015288">
    <property type="term" value="F:porin activity"/>
    <property type="evidence" value="ECO:0007669"/>
    <property type="project" value="TreeGrafter"/>
</dbReference>
<dbReference type="GO" id="GO:0009279">
    <property type="term" value="C:cell outer membrane"/>
    <property type="evidence" value="ECO:0007669"/>
    <property type="project" value="UniProtKB-SubCell"/>
</dbReference>
<keyword evidence="7" id="KW-0998">Cell outer membrane</keyword>
<protein>
    <submittedName>
        <fullName evidence="8">TolC family protein</fullName>
    </submittedName>
</protein>
<evidence type="ECO:0000256" key="3">
    <source>
        <dbReference type="ARBA" id="ARBA00022448"/>
    </source>
</evidence>
<comment type="caution">
    <text evidence="8">The sequence shown here is derived from an EMBL/GenBank/DDBJ whole genome shotgun (WGS) entry which is preliminary data.</text>
</comment>
<sequence>MKVILIIILFFPFYSEANELAKIINKGLLYSIDNKISDTETEITEYKKNQTTASYWPSLDLTAKSRTVNRGDSIDYIRDEDEDSMFNVNLRYTILDLARDSDYEASEISVENAYLKNKIQKEKTIFNIINSYFNLWEKKKNKYYIKEYLDTINNLANKVKLRVNGGLSTESDYIRAKVTQDDARVRYENADKELNEARIRLSYLIGEKVDIINNYEKSLNLPAFISENEVFSISPVVKMLKKDIEIKEYGYQSSVRERLPKLYIQGTYKEHFKKTKSPDTQVYLQLTIPVFDGGLITNKSKEEAAQIRISEYKLQNAQRELKKNYGEIRSTIEKEFKLQNIYLDNTNNAKKNIKLYDAEFTLGTRPLSDLISAQRELLTANLSETSSIKNYYIALAGIYNLYGNTIQSLDFM</sequence>
<comment type="subcellular location">
    <subcellularLocation>
        <location evidence="1">Cell outer membrane</location>
    </subcellularLocation>
</comment>
<dbReference type="EMBL" id="AAGLUV010000030">
    <property type="protein sequence ID" value="EBP4586391.1"/>
    <property type="molecule type" value="Genomic_DNA"/>
</dbReference>
<dbReference type="SUPFAM" id="SSF56954">
    <property type="entry name" value="Outer membrane efflux proteins (OEP)"/>
    <property type="match status" value="1"/>
</dbReference>
<evidence type="ECO:0000256" key="7">
    <source>
        <dbReference type="ARBA" id="ARBA00023237"/>
    </source>
</evidence>